<dbReference type="EMBL" id="CP013615">
    <property type="protein sequence ID" value="AMN31336.1"/>
    <property type="molecule type" value="Genomic_DNA"/>
</dbReference>
<dbReference type="AlphaFoldDB" id="A0A140GS27"/>
<feature type="domain" description="Actin-like protein N-terminal" evidence="1">
    <location>
        <begin position="10"/>
        <end position="161"/>
    </location>
</feature>
<evidence type="ECO:0000313" key="3">
    <source>
        <dbReference type="Proteomes" id="UP000070260"/>
    </source>
</evidence>
<organism evidence="2 3">
    <name type="scientific">Clostridium perfringens</name>
    <dbReference type="NCBI Taxonomy" id="1502"/>
    <lineage>
        <taxon>Bacteria</taxon>
        <taxon>Bacillati</taxon>
        <taxon>Bacillota</taxon>
        <taxon>Clostridia</taxon>
        <taxon>Eubacteriales</taxon>
        <taxon>Clostridiaceae</taxon>
        <taxon>Clostridium</taxon>
    </lineage>
</organism>
<name>A0A140GS27_CLOPF</name>
<dbReference type="CDD" id="cd24026">
    <property type="entry name" value="ASKHA_NBD_ParM_Alp12-like"/>
    <property type="match status" value="1"/>
</dbReference>
<dbReference type="Gene3D" id="3.30.420.40">
    <property type="match status" value="2"/>
</dbReference>
<dbReference type="Proteomes" id="UP000070260">
    <property type="component" value="Plasmid pJFP838A"/>
</dbReference>
<dbReference type="InterPro" id="IPR043129">
    <property type="entry name" value="ATPase_NBD"/>
</dbReference>
<keyword evidence="2" id="KW-0614">Plasmid</keyword>
<dbReference type="RefSeq" id="WP_061429913.1">
    <property type="nucleotide sequence ID" value="NZ_CP013615.1"/>
</dbReference>
<dbReference type="InterPro" id="IPR040607">
    <property type="entry name" value="ALP_N"/>
</dbReference>
<geneLocation type="plasmid" evidence="2 3">
    <name>pJFP838A</name>
</geneLocation>
<sequence length="363" mass="41367">MAKNIRYIIVDAGKNTVKFSEILTNGKIKSLGSFPARYSQGTSNVVNTNVDYQENVETKNFQVVYKGEHFVLGEHGTFYCNFNSKKHPIHRLCAYTAIGNIVDDGDTIHLIIGSTYNYAKSDDDKKELVDFYKDRSDIDIIINRVQKKFKIFDVSVYPEGLALILRMLYRKHDIQVGFDIGGSTIDVYNFESTDSEYLTSDNSYGINVLYKKLARELSLYARNIRPTEQDFLDIIKKSSKLSITLTDEQLNNLNQIVDSFVSNIINLSLQEYTDYRKCLLYSGGSSIVLKDRIIEGLVKAGVSRDNILFANSPFDNVFSYGLSFLREEIAKNDMAKYAQIGKSFSMDAVKLEKEIIEKEELFV</sequence>
<protein>
    <submittedName>
        <fullName evidence="2">Putative plasmid segregation protein ParM</fullName>
    </submittedName>
</protein>
<proteinExistence type="predicted"/>
<evidence type="ECO:0000313" key="2">
    <source>
        <dbReference type="EMBL" id="AMN31336.1"/>
    </source>
</evidence>
<reference evidence="2 3" key="1">
    <citation type="journal article" date="2016" name="PLoS ONE">
        <title>Plasmid Characterization and Chromosome Analysis of Two netF+ Clostridium perfringens Isolates Associated with Foal and Canine Necrotizing Enteritis.</title>
        <authorList>
            <person name="Mehdizadeh Gohari I."/>
            <person name="Kropinski A.M."/>
            <person name="Weese S.J."/>
            <person name="Parreira V.R."/>
            <person name="Whitehead A.E."/>
            <person name="Boerlin P."/>
            <person name="Prescott J.F."/>
        </authorList>
    </citation>
    <scope>NUCLEOTIDE SEQUENCE [LARGE SCALE GENOMIC DNA]</scope>
    <source>
        <strain evidence="2 3">JP838</strain>
        <plasmid evidence="3">Plasmid pJFP838A</plasmid>
    </source>
</reference>
<dbReference type="PATRIC" id="fig|1502.177.peg.3631"/>
<evidence type="ECO:0000259" key="1">
    <source>
        <dbReference type="Pfam" id="PF17989"/>
    </source>
</evidence>
<gene>
    <name evidence="2" type="ORF">JFP838_pA0420</name>
</gene>
<dbReference type="SUPFAM" id="SSF53067">
    <property type="entry name" value="Actin-like ATPase domain"/>
    <property type="match status" value="1"/>
</dbReference>
<dbReference type="Pfam" id="PF17989">
    <property type="entry name" value="ALP_N"/>
    <property type="match status" value="1"/>
</dbReference>
<accession>A0A140GS27</accession>